<comment type="function">
    <text evidence="7">Releases the supercoiling and torsional tension of DNA introduced during the DNA replication and transcription by transiently cleaving and rejoining one strand of the DNA duplex. Introduces a single-strand break via transesterification at the specific target site 5'-[CT]CCTTp site in duplex DNA. The scissile phosphodiester is attacked by the catalytic tyrosine of the enzyme, resulting in the formation of a DNA-(3'-phosphotyrosyl)-enzyme intermediate and the expulsion of a 5'-OH DNA strand. The free DNA strand then undergoes passage around the unbroken strand thus removing DNA supercoils. Finally, in the religation step, the DNA 5'-OH attacks the covalent intermediate to expel the active-site tyrosine and restore the DNA phosphodiester backbone.</text>
</comment>
<feature type="compositionally biased region" description="Basic and acidic residues" evidence="9">
    <location>
        <begin position="361"/>
        <end position="370"/>
    </location>
</feature>
<feature type="compositionally biased region" description="Low complexity" evidence="9">
    <location>
        <begin position="144"/>
        <end position="153"/>
    </location>
</feature>
<feature type="compositionally biased region" description="Acidic residues" evidence="9">
    <location>
        <begin position="398"/>
        <end position="415"/>
    </location>
</feature>
<dbReference type="InterPro" id="IPR008336">
    <property type="entry name" value="TopoI_DNA-bd_euk"/>
</dbReference>
<feature type="compositionally biased region" description="Basic and acidic residues" evidence="9">
    <location>
        <begin position="186"/>
        <end position="201"/>
    </location>
</feature>
<dbReference type="InterPro" id="IPR011010">
    <property type="entry name" value="DNA_brk_join_enz"/>
</dbReference>
<feature type="compositionally biased region" description="Basic and acidic residues" evidence="9">
    <location>
        <begin position="106"/>
        <end position="132"/>
    </location>
</feature>
<dbReference type="Gene3D" id="1.10.10.41">
    <property type="entry name" value="Yeast DNA topoisomerase - domain 1"/>
    <property type="match status" value="1"/>
</dbReference>
<evidence type="ECO:0000256" key="4">
    <source>
        <dbReference type="ARBA" id="ARBA00023125"/>
    </source>
</evidence>
<comment type="similarity">
    <text evidence="2 6 7">Belongs to the type IB topoisomerase family.</text>
</comment>
<dbReference type="Gene3D" id="2.170.11.10">
    <property type="entry name" value="DNA Topoisomerase I, domain 2"/>
    <property type="match status" value="1"/>
</dbReference>
<dbReference type="InterPro" id="IPR051062">
    <property type="entry name" value="Topoisomerase_IB"/>
</dbReference>
<evidence type="ECO:0000313" key="11">
    <source>
        <dbReference type="Proteomes" id="UP000694888"/>
    </source>
</evidence>
<dbReference type="PROSITE" id="PS52038">
    <property type="entry name" value="TOPO_IB_2"/>
    <property type="match status" value="1"/>
</dbReference>
<dbReference type="Gene3D" id="3.90.15.10">
    <property type="entry name" value="Topoisomerase I, Chain A, domain 3"/>
    <property type="match status" value="1"/>
</dbReference>
<dbReference type="PROSITE" id="PS00176">
    <property type="entry name" value="TOPO_IB_1"/>
    <property type="match status" value="1"/>
</dbReference>
<dbReference type="InterPro" id="IPR036202">
    <property type="entry name" value="TopoI_DNA-bd_euk_N_sf"/>
</dbReference>
<dbReference type="SUPFAM" id="SSF56741">
    <property type="entry name" value="Eukaryotic DNA topoisomerase I, N-terminal DNA-binding fragment"/>
    <property type="match status" value="1"/>
</dbReference>
<dbReference type="InterPro" id="IPR001631">
    <property type="entry name" value="TopoI"/>
</dbReference>
<dbReference type="CDD" id="cd03488">
    <property type="entry name" value="Topoisomer_IB_N_htopoI_like"/>
    <property type="match status" value="1"/>
</dbReference>
<dbReference type="PANTHER" id="PTHR10290:SF3">
    <property type="entry name" value="DNA TOPOISOMERASE 1"/>
    <property type="match status" value="1"/>
</dbReference>
<dbReference type="RefSeq" id="XP_005091292.1">
    <property type="nucleotide sequence ID" value="XM_005091235.3"/>
</dbReference>
<name>A0ABM0JDP6_APLCA</name>
<protein>
    <recommendedName>
        <fullName evidence="7">DNA topoisomerase I</fullName>
        <ecNumber evidence="7">5.6.2.1</ecNumber>
    </recommendedName>
    <alternativeName>
        <fullName evidence="7">DNA topoisomerase 1</fullName>
    </alternativeName>
</protein>
<feature type="compositionally biased region" description="Basic and acidic residues" evidence="9">
    <location>
        <begin position="285"/>
        <end position="331"/>
    </location>
</feature>
<dbReference type="PRINTS" id="PR00416">
    <property type="entry name" value="EUTPISMRASEI"/>
</dbReference>
<evidence type="ECO:0000256" key="5">
    <source>
        <dbReference type="ARBA" id="ARBA00023235"/>
    </source>
</evidence>
<dbReference type="Proteomes" id="UP000694888">
    <property type="component" value="Unplaced"/>
</dbReference>
<dbReference type="SUPFAM" id="SSF46596">
    <property type="entry name" value="Eukaryotic DNA topoisomerase I, dispensable insert domain"/>
    <property type="match status" value="1"/>
</dbReference>
<keyword evidence="5 6" id="KW-0413">Isomerase</keyword>
<dbReference type="InterPro" id="IPR048045">
    <property type="entry name" value="Topoisomer_I_DNA-bd"/>
</dbReference>
<feature type="coiled-coil region" evidence="8">
    <location>
        <begin position="926"/>
        <end position="993"/>
    </location>
</feature>
<dbReference type="InterPro" id="IPR018521">
    <property type="entry name" value="TopoIB_AS"/>
</dbReference>
<feature type="region of interest" description="Disordered" evidence="9">
    <location>
        <begin position="1"/>
        <end position="479"/>
    </location>
</feature>
<gene>
    <name evidence="12" type="primary">LOC101853285</name>
</gene>
<organism evidence="11 12">
    <name type="scientific">Aplysia californica</name>
    <name type="common">California sea hare</name>
    <dbReference type="NCBI Taxonomy" id="6500"/>
    <lineage>
        <taxon>Eukaryota</taxon>
        <taxon>Metazoa</taxon>
        <taxon>Spiralia</taxon>
        <taxon>Lophotrochozoa</taxon>
        <taxon>Mollusca</taxon>
        <taxon>Gastropoda</taxon>
        <taxon>Heterobranchia</taxon>
        <taxon>Euthyneura</taxon>
        <taxon>Tectipleura</taxon>
        <taxon>Aplysiida</taxon>
        <taxon>Aplysioidea</taxon>
        <taxon>Aplysiidae</taxon>
        <taxon>Aplysia</taxon>
    </lineage>
</organism>
<dbReference type="SMART" id="SM00435">
    <property type="entry name" value="TOPEUc"/>
    <property type="match status" value="1"/>
</dbReference>
<feature type="compositionally biased region" description="Basic and acidic residues" evidence="9">
    <location>
        <begin position="50"/>
        <end position="66"/>
    </location>
</feature>
<evidence type="ECO:0000256" key="7">
    <source>
        <dbReference type="RuleBase" id="RU365101"/>
    </source>
</evidence>
<keyword evidence="4 6" id="KW-0238">DNA-binding</keyword>
<feature type="compositionally biased region" description="Basic and acidic residues" evidence="9">
    <location>
        <begin position="155"/>
        <end position="179"/>
    </location>
</feature>
<keyword evidence="11" id="KW-1185">Reference proteome</keyword>
<feature type="domain" description="DNA topoisomerase I eukaryotic-type" evidence="10">
    <location>
        <begin position="642"/>
        <end position="1019"/>
    </location>
</feature>
<dbReference type="GeneID" id="101853285"/>
<feature type="compositionally biased region" description="Basic and acidic residues" evidence="9">
    <location>
        <begin position="461"/>
        <end position="479"/>
    </location>
</feature>
<feature type="coiled-coil region" evidence="8">
    <location>
        <begin position="587"/>
        <end position="619"/>
    </location>
</feature>
<reference evidence="12" key="1">
    <citation type="submission" date="2025-08" db="UniProtKB">
        <authorList>
            <consortium name="RefSeq"/>
        </authorList>
    </citation>
    <scope>IDENTIFICATION</scope>
</reference>
<dbReference type="InterPro" id="IPR025834">
    <property type="entry name" value="TopoI_C_dom"/>
</dbReference>
<feature type="compositionally biased region" description="Basic and acidic residues" evidence="9">
    <location>
        <begin position="218"/>
        <end position="247"/>
    </location>
</feature>
<dbReference type="PANTHER" id="PTHR10290">
    <property type="entry name" value="DNA TOPOISOMERASE I"/>
    <property type="match status" value="1"/>
</dbReference>
<dbReference type="Pfam" id="PF02919">
    <property type="entry name" value="Topoisom_I_N"/>
    <property type="match status" value="1"/>
</dbReference>
<sequence length="1047" mass="117844">MSSVDEDQSSQPSVGDGDGGLADPKTVEDLKAKVNGLSEESAGSASEANGHAEPKENGLSNHKSEKSSSSSSKHSSSHKSGSSDKHHSSSSSSKHREGGSSSSSSKHRDGSSSSSKHRDGHSSSSSKHRDGHSSSSSSKHKDGSSSSKHSSSSSKHKEGSSSSSSHRDEKSSSSKHKEGSSSSSSKHKDSSSSSSKHRDGHSSSSSRPKDGSSSSSSKHKEGSSSSSSKDKSSSSSSDAKHKEKSRESSSSSSKDKHKSSSSSSSSSKHKDDRHKSSSSSSKSGGDSKEKHSSSSSKPKENLEKVKEEPEDIKVEAEVKVEEEVKEEHSADDSSSGKASPVKAAIENDEVKMKSEPVSASPEKKPVVKSEDESDDDDKPLSVRKKESQPLKRAREVNYQEEQDDDEDDDDDEEDLPLSARANKAKKMKVEKPVKVEKPKPKPKPKPQPKAADKKAKKNKGAVKEEVPEEPVKKKKKGEEEAQEVWRWWEEKKEDNGVKWTYLEHKGPIFAPLYEPLPKNVRFYYDGKPMQLNPETEEVATFYGRMLDHDYTTKDVFNGNFMKDWRKVMTNEEKQTITDLKKCNFHEINEHFKKKSEERKNLSKEEKQKIKKENEELTKEYGFCVIDHHKEKIGNFKIEPPGLFRGRGDHPKQGMLKKRVIPEHVIINCSKDSKIPEAPEGHKWKEVRHDNTVTWLASWTENIQGATKYVMLNAASKLKGEKDMQKYETARKLHKCVDKIRAQYQEDWKSKEMRVRQRAVALYFIDKLALRAGNEKEEGETADTVGCCSLRVEHITLHNEKDGKNYVVEFDFLGKDSIRYLNAIPVEKRVFKNVQLFMENKSPEDDLFDRLNTTVLNKHLQDLMEGLTAKVFRTFNASRTLSEQLELLTNPDDSVAAKMLSYNRANRAVAILCNHQRAVPKTFEKSMENLQKKIDAKKDDIKQVKKDIKSIKADYKQAKSMKTKTLYEKKKKTLQRLEEQLTKLEVQATDKDENKEIALGTSKLNYLDPRISVAWCKKFDVPIEKVYNKTQRDKFRWAIDMATEHFKF</sequence>
<dbReference type="InterPro" id="IPR013030">
    <property type="entry name" value="DNA_topo_DNA_db_N_dom2"/>
</dbReference>
<feature type="active site" description="O-(3'-phospho-DNA)-tyrosine intermediate" evidence="6">
    <location>
        <position position="1005"/>
    </location>
</feature>
<dbReference type="EC" id="5.6.2.1" evidence="7"/>
<dbReference type="Gene3D" id="1.10.132.10">
    <property type="match status" value="1"/>
</dbReference>
<dbReference type="SUPFAM" id="SSF56349">
    <property type="entry name" value="DNA breaking-rejoining enzymes"/>
    <property type="match status" value="1"/>
</dbReference>
<dbReference type="CDD" id="cd00659">
    <property type="entry name" value="Topo_IB_C"/>
    <property type="match status" value="1"/>
</dbReference>
<evidence type="ECO:0000256" key="2">
    <source>
        <dbReference type="ARBA" id="ARBA00006645"/>
    </source>
</evidence>
<evidence type="ECO:0000313" key="12">
    <source>
        <dbReference type="RefSeq" id="XP_005091292.1"/>
    </source>
</evidence>
<dbReference type="InterPro" id="IPR014727">
    <property type="entry name" value="TopoI_cat_a/b-sub_euk"/>
</dbReference>
<dbReference type="InterPro" id="IPR013034">
    <property type="entry name" value="DNA_topo_DNA_db_N_dom1"/>
</dbReference>
<evidence type="ECO:0000256" key="8">
    <source>
        <dbReference type="SAM" id="Coils"/>
    </source>
</evidence>
<feature type="compositionally biased region" description="Low complexity" evidence="9">
    <location>
        <begin position="38"/>
        <end position="49"/>
    </location>
</feature>
<dbReference type="Pfam" id="PF01028">
    <property type="entry name" value="Topoisom_I"/>
    <property type="match status" value="1"/>
</dbReference>
<dbReference type="Pfam" id="PF14370">
    <property type="entry name" value="Topo_C_assoc"/>
    <property type="match status" value="1"/>
</dbReference>
<dbReference type="InterPro" id="IPR014711">
    <property type="entry name" value="TopoI_cat_a-hlx-sub_euk"/>
</dbReference>
<keyword evidence="3 6" id="KW-0799">Topoisomerase</keyword>
<accession>A0ABM0JDP6</accession>
<feature type="compositionally biased region" description="Low complexity" evidence="9">
    <location>
        <begin position="67"/>
        <end position="80"/>
    </location>
</feature>
<feature type="compositionally biased region" description="Basic and acidic residues" evidence="9">
    <location>
        <begin position="378"/>
        <end position="397"/>
    </location>
</feature>
<evidence type="ECO:0000256" key="6">
    <source>
        <dbReference type="PROSITE-ProRule" id="PRU01382"/>
    </source>
</evidence>
<proteinExistence type="inferred from homology"/>
<evidence type="ECO:0000259" key="10">
    <source>
        <dbReference type="SMART" id="SM00435"/>
    </source>
</evidence>
<evidence type="ECO:0000256" key="1">
    <source>
        <dbReference type="ARBA" id="ARBA00000213"/>
    </source>
</evidence>
<comment type="catalytic activity">
    <reaction evidence="1 6 7">
        <text>ATP-independent breakage of single-stranded DNA, followed by passage and rejoining.</text>
        <dbReference type="EC" id="5.6.2.1"/>
    </reaction>
</comment>
<dbReference type="InterPro" id="IPR013499">
    <property type="entry name" value="TopoI_euk"/>
</dbReference>
<feature type="compositionally biased region" description="Basic and acidic residues" evidence="9">
    <location>
        <begin position="427"/>
        <end position="439"/>
    </location>
</feature>
<keyword evidence="8" id="KW-0175">Coiled coil</keyword>
<evidence type="ECO:0000256" key="3">
    <source>
        <dbReference type="ARBA" id="ARBA00023029"/>
    </source>
</evidence>
<evidence type="ECO:0000256" key="9">
    <source>
        <dbReference type="SAM" id="MobiDB-lite"/>
    </source>
</evidence>
<feature type="compositionally biased region" description="Low complexity" evidence="9">
    <location>
        <begin position="202"/>
        <end position="216"/>
    </location>
</feature>
<dbReference type="InterPro" id="IPR013500">
    <property type="entry name" value="TopoI_cat_euk"/>
</dbReference>